<feature type="compositionally biased region" description="Polar residues" evidence="1">
    <location>
        <begin position="656"/>
        <end position="671"/>
    </location>
</feature>
<feature type="compositionally biased region" description="Low complexity" evidence="1">
    <location>
        <begin position="82"/>
        <end position="95"/>
    </location>
</feature>
<protein>
    <recommendedName>
        <fullName evidence="5">PE-PPE domain-containing protein</fullName>
    </recommendedName>
</protein>
<name>A0A5C5S7E2_9ACTN</name>
<dbReference type="RefSeq" id="WP_146485412.1">
    <property type="nucleotide sequence ID" value="NZ_VIGX01000001.1"/>
</dbReference>
<dbReference type="OrthoDB" id="4371679at2"/>
<evidence type="ECO:0000313" key="3">
    <source>
        <dbReference type="EMBL" id="TWS30780.1"/>
    </source>
</evidence>
<dbReference type="AlphaFoldDB" id="A0A5C5S7E2"/>
<feature type="region of interest" description="Disordered" evidence="1">
    <location>
        <begin position="62"/>
        <end position="95"/>
    </location>
</feature>
<evidence type="ECO:0000313" key="4">
    <source>
        <dbReference type="Proteomes" id="UP000319375"/>
    </source>
</evidence>
<feature type="region of interest" description="Disordered" evidence="1">
    <location>
        <begin position="645"/>
        <end position="676"/>
    </location>
</feature>
<proteinExistence type="predicted"/>
<reference evidence="3 4" key="1">
    <citation type="submission" date="2019-06" db="EMBL/GenBank/DDBJ databases">
        <title>Tsukamurella conjunctivitidis sp. nov., Tsukamurella assacharolytica sp. nov. and Tsukamurella sputae sp. nov. isolated from patients with conjunctivitis, bacteraemia (lymphoma) and respiratory infection (sputum) in Hong Kong.</title>
        <authorList>
            <person name="Teng J.L.L."/>
            <person name="Lee H.H."/>
            <person name="Fong J.Y.H."/>
            <person name="Fok K.M.N."/>
            <person name="Lau S.K.P."/>
            <person name="Woo P.C.Y."/>
        </authorList>
    </citation>
    <scope>NUCLEOTIDE SEQUENCE [LARGE SCALE GENOMIC DNA]</scope>
    <source>
        <strain evidence="3 4">HKU72</strain>
    </source>
</reference>
<evidence type="ECO:0000256" key="1">
    <source>
        <dbReference type="SAM" id="MobiDB-lite"/>
    </source>
</evidence>
<comment type="caution">
    <text evidence="3">The sequence shown here is derived from an EMBL/GenBank/DDBJ whole genome shotgun (WGS) entry which is preliminary data.</text>
</comment>
<evidence type="ECO:0008006" key="5">
    <source>
        <dbReference type="Google" id="ProtNLM"/>
    </source>
</evidence>
<dbReference type="EMBL" id="VIGX01000001">
    <property type="protein sequence ID" value="TWS30780.1"/>
    <property type="molecule type" value="Genomic_DNA"/>
</dbReference>
<keyword evidence="2" id="KW-0732">Signal</keyword>
<feature type="signal peptide" evidence="2">
    <location>
        <begin position="1"/>
        <end position="23"/>
    </location>
</feature>
<gene>
    <name evidence="3" type="ORF">FK530_02665</name>
</gene>
<feature type="chain" id="PRO_5023008814" description="PE-PPE domain-containing protein" evidence="2">
    <location>
        <begin position="24"/>
        <end position="701"/>
    </location>
</feature>
<keyword evidence="4" id="KW-1185">Reference proteome</keyword>
<sequence>MVSSKSTAAVIAAATAAATGVLAAPAGATPPAAPAPPPARAGVPAAFVPPAPLALPPARATAPAARAVGRSATPPARAVGRSATPPAASSPSVPATYEGSVANIPQNVVEAIANIPANQVAGAGRVADALKLSGNWWLYMPSNVLGFDHADLAKVNGLASWLVPFPAVAQALADPINVTMQANFPMTADCTGAPAPCDDPTYWTDYFKVMPWQLVQGVSYGTVRNTIDPSIIMPWSNTTQRIDVFGVPRAIWYTLTKTPEGIKPVPTAGMISSTYGRLGKEAGASLDPMVDGTYCLPCQFVKGGPKGAPGSLSRIPLLGNWYTITDLGQRFTSDNWNNRRPGVPLAPDVDALSLWSEAGQARLKKSIAKAQADQASGRSRPTDLGTEIQKAIDGIVAGVRPPDPTPADLGAARASVDRDYRSLADDVAAASLQSPAKPRARAASATAARPVPGSATAAVSRLFGGPPVTPAAAAPQRTAVVQQPVAPQNVVEQVVQTIAPVVPNLQIPGVIPGLQQPVPAATPAAAQRITPPAPQRITPVSQQRVKPSAPQRITPVSQQGVAPVAVQQVTPAAQQRVKPAAPQRITPVSQQRVAPVAAQQVKPAVQQWVKPAAERVAPVAAQQVKPAMQQWVKPAAERVAPVAAQQVKPSEVNGAPSATPQVRDSGSTAPAKQQGGMVSFKKMVSDAAAATGLAAPAAAVG</sequence>
<feature type="region of interest" description="Disordered" evidence="1">
    <location>
        <begin position="522"/>
        <end position="557"/>
    </location>
</feature>
<evidence type="ECO:0000256" key="2">
    <source>
        <dbReference type="SAM" id="SignalP"/>
    </source>
</evidence>
<organism evidence="3 4">
    <name type="scientific">Tsukamurella conjunctivitidis</name>
    <dbReference type="NCBI Taxonomy" id="2592068"/>
    <lineage>
        <taxon>Bacteria</taxon>
        <taxon>Bacillati</taxon>
        <taxon>Actinomycetota</taxon>
        <taxon>Actinomycetes</taxon>
        <taxon>Mycobacteriales</taxon>
        <taxon>Tsukamurellaceae</taxon>
        <taxon>Tsukamurella</taxon>
    </lineage>
</organism>
<accession>A0A5C5S7E2</accession>
<dbReference type="Proteomes" id="UP000319375">
    <property type="component" value="Unassembled WGS sequence"/>
</dbReference>